<evidence type="ECO:0000256" key="7">
    <source>
        <dbReference type="ARBA" id="ARBA00023136"/>
    </source>
</evidence>
<feature type="transmembrane region" description="Helical" evidence="9">
    <location>
        <begin position="559"/>
        <end position="581"/>
    </location>
</feature>
<feature type="region of interest" description="Disordered" evidence="8">
    <location>
        <begin position="1"/>
        <end position="81"/>
    </location>
</feature>
<dbReference type="GO" id="GO:0000506">
    <property type="term" value="C:glycosylphosphatidylinositol-N-acetylglucosaminyltransferase (GPI-GnT) complex"/>
    <property type="evidence" value="ECO:0007669"/>
    <property type="project" value="TreeGrafter"/>
</dbReference>
<dbReference type="Pfam" id="PF06432">
    <property type="entry name" value="GPI2"/>
    <property type="match status" value="1"/>
</dbReference>
<dbReference type="PANTHER" id="PTHR12982">
    <property type="entry name" value="PHOSPHATIDYLINOSITOL GLYCAN, CLASS C"/>
    <property type="match status" value="1"/>
</dbReference>
<evidence type="ECO:0000313" key="11">
    <source>
        <dbReference type="Proteomes" id="UP000606974"/>
    </source>
</evidence>
<keyword evidence="11" id="KW-1185">Reference proteome</keyword>
<feature type="compositionally biased region" description="Basic residues" evidence="8">
    <location>
        <begin position="122"/>
        <end position="132"/>
    </location>
</feature>
<comment type="pathway">
    <text evidence="2">Glycolipid biosynthesis; glycosylphosphatidylinositol-anchor biosynthesis.</text>
</comment>
<sequence>MTAPSSPSTQSPNLTSPAAVSPVPPPVPVETHPNRGARKPPGLGRLPSGSDLPAPDDVYKTYSPPRLRPLPGGKSPGLISLNGTLHSSQAASAAAAALRPAVASLRPPPAIPTSARLEQDKKRRSASRKRRQPGGWKKLLWIRQPYPDNYTDAETFLDHLQLNPKLRPYDFWPLVADSTVIVQHVCSVAIFVCCFAAIYQDRISPVSVVGLASLATVFGWSLWDFWMGQEEAELAAEAAADLARKVCVEGPEDGSTTSSEGSFNHATVNGNGHIAWKPNDHGLGLTLSTSDLAMQSHDRKPSKASMHSYSVSANSLQSVSPITPLHESASDAFPPLEPSPSRQSQAPAFSGTTLSSSLSPRVQSRLKTVKSALLIYFTLLGLSPILKSLTRSTSSDSIWALATWLLIINIFFFDYGGLYVPPKPCLSQVAGQKLAANGSVINGSALMSSHGSSGSAPPFPSSLSTNAALMASTVLASRLPSITHVFSLTVFSIEVFGLFPVFRRHLRHMSWNGHVLLTVLLVMASSAGMSIILSTSYTHTYGRCGFCWRWIWHVLRRSILGMLIGGLGTSLVMGGCSWWLISLQRYKNVVIGPWDPARPVLADGSLVRGRGSSG</sequence>
<feature type="transmembrane region" description="Helical" evidence="9">
    <location>
        <begin position="368"/>
        <end position="386"/>
    </location>
</feature>
<comment type="similarity">
    <text evidence="3">Belongs to the PIGC family.</text>
</comment>
<feature type="transmembrane region" description="Helical" evidence="9">
    <location>
        <begin position="482"/>
        <end position="502"/>
    </location>
</feature>
<dbReference type="UniPathway" id="UPA00196"/>
<name>A0A8H7AQ59_9EURO</name>
<comment type="caution">
    <text evidence="10">The sequence shown here is derived from an EMBL/GenBank/DDBJ whole genome shotgun (WGS) entry which is preliminary data.</text>
</comment>
<evidence type="ECO:0000256" key="3">
    <source>
        <dbReference type="ARBA" id="ARBA00008321"/>
    </source>
</evidence>
<dbReference type="Proteomes" id="UP000606974">
    <property type="component" value="Unassembled WGS sequence"/>
</dbReference>
<dbReference type="EMBL" id="JAACFV010000013">
    <property type="protein sequence ID" value="KAF7512294.1"/>
    <property type="molecule type" value="Genomic_DNA"/>
</dbReference>
<comment type="subcellular location">
    <subcellularLocation>
        <location evidence="1">Membrane</location>
        <topology evidence="1">Multi-pass membrane protein</topology>
    </subcellularLocation>
</comment>
<evidence type="ECO:0000256" key="6">
    <source>
        <dbReference type="ARBA" id="ARBA00022989"/>
    </source>
</evidence>
<evidence type="ECO:0000256" key="2">
    <source>
        <dbReference type="ARBA" id="ARBA00004687"/>
    </source>
</evidence>
<feature type="compositionally biased region" description="Polar residues" evidence="8">
    <location>
        <begin position="340"/>
        <end position="356"/>
    </location>
</feature>
<proteinExistence type="inferred from homology"/>
<keyword evidence="4" id="KW-0337">GPI-anchor biosynthesis</keyword>
<reference evidence="10" key="1">
    <citation type="submission" date="2020-02" db="EMBL/GenBank/DDBJ databases">
        <authorList>
            <person name="Palmer J.M."/>
        </authorList>
    </citation>
    <scope>NUCLEOTIDE SEQUENCE</scope>
    <source>
        <strain evidence="10">EPUS1.4</strain>
        <tissue evidence="10">Thallus</tissue>
    </source>
</reference>
<protein>
    <recommendedName>
        <fullName evidence="12">GPI2-domain-containing protein</fullName>
    </recommendedName>
</protein>
<organism evidence="10 11">
    <name type="scientific">Endocarpon pusillum</name>
    <dbReference type="NCBI Taxonomy" id="364733"/>
    <lineage>
        <taxon>Eukaryota</taxon>
        <taxon>Fungi</taxon>
        <taxon>Dikarya</taxon>
        <taxon>Ascomycota</taxon>
        <taxon>Pezizomycotina</taxon>
        <taxon>Eurotiomycetes</taxon>
        <taxon>Chaetothyriomycetidae</taxon>
        <taxon>Verrucariales</taxon>
        <taxon>Verrucariaceae</taxon>
        <taxon>Endocarpon</taxon>
    </lineage>
</organism>
<keyword evidence="7 9" id="KW-0472">Membrane</keyword>
<dbReference type="PANTHER" id="PTHR12982:SF0">
    <property type="entry name" value="PHOSPHATIDYLINOSITOL N-ACETYLGLUCOSAMINYLTRANSFERASE SUBUNIT C"/>
    <property type="match status" value="1"/>
</dbReference>
<feature type="compositionally biased region" description="Polar residues" evidence="8">
    <location>
        <begin position="1"/>
        <end position="15"/>
    </location>
</feature>
<dbReference type="GO" id="GO:0006506">
    <property type="term" value="P:GPI anchor biosynthetic process"/>
    <property type="evidence" value="ECO:0007669"/>
    <property type="project" value="UniProtKB-UniPathway"/>
</dbReference>
<feature type="transmembrane region" description="Helical" evidence="9">
    <location>
        <begin position="398"/>
        <end position="418"/>
    </location>
</feature>
<dbReference type="OrthoDB" id="196709at2759"/>
<feature type="region of interest" description="Disordered" evidence="8">
    <location>
        <begin position="104"/>
        <end position="132"/>
    </location>
</feature>
<feature type="region of interest" description="Disordered" evidence="8">
    <location>
        <begin position="327"/>
        <end position="356"/>
    </location>
</feature>
<evidence type="ECO:0000256" key="9">
    <source>
        <dbReference type="SAM" id="Phobius"/>
    </source>
</evidence>
<evidence type="ECO:0000313" key="10">
    <source>
        <dbReference type="EMBL" id="KAF7512294.1"/>
    </source>
</evidence>
<evidence type="ECO:0000256" key="4">
    <source>
        <dbReference type="ARBA" id="ARBA00022502"/>
    </source>
</evidence>
<dbReference type="InterPro" id="IPR009450">
    <property type="entry name" value="Plno_GlcNAc_GPI2"/>
</dbReference>
<evidence type="ECO:0000256" key="1">
    <source>
        <dbReference type="ARBA" id="ARBA00004141"/>
    </source>
</evidence>
<accession>A0A8H7AQ59</accession>
<keyword evidence="5 9" id="KW-0812">Transmembrane</keyword>
<keyword evidence="6 9" id="KW-1133">Transmembrane helix</keyword>
<evidence type="ECO:0000256" key="5">
    <source>
        <dbReference type="ARBA" id="ARBA00022692"/>
    </source>
</evidence>
<feature type="transmembrane region" description="Helical" evidence="9">
    <location>
        <begin position="514"/>
        <end position="533"/>
    </location>
</feature>
<evidence type="ECO:0000256" key="8">
    <source>
        <dbReference type="SAM" id="MobiDB-lite"/>
    </source>
</evidence>
<evidence type="ECO:0008006" key="12">
    <source>
        <dbReference type="Google" id="ProtNLM"/>
    </source>
</evidence>
<gene>
    <name evidence="10" type="ORF">GJ744_001862</name>
</gene>
<dbReference type="AlphaFoldDB" id="A0A8H7AQ59"/>